<proteinExistence type="predicted"/>
<dbReference type="CDD" id="cd01318">
    <property type="entry name" value="DHOase_IIb"/>
    <property type="match status" value="1"/>
</dbReference>
<evidence type="ECO:0000256" key="2">
    <source>
        <dbReference type="ARBA" id="ARBA00022723"/>
    </source>
</evidence>
<evidence type="ECO:0000259" key="4">
    <source>
        <dbReference type="Pfam" id="PF01979"/>
    </source>
</evidence>
<comment type="cofactor">
    <cofactor evidence="1">
        <name>Zn(2+)</name>
        <dbReference type="ChEBI" id="CHEBI:29105"/>
    </cofactor>
</comment>
<dbReference type="GO" id="GO:0004151">
    <property type="term" value="F:dihydroorotase activity"/>
    <property type="evidence" value="ECO:0007669"/>
    <property type="project" value="UniProtKB-EC"/>
</dbReference>
<comment type="caution">
    <text evidence="5">The sequence shown here is derived from an EMBL/GenBank/DDBJ whole genome shotgun (WGS) entry which is preliminary data.</text>
</comment>
<reference evidence="5" key="1">
    <citation type="submission" date="2019-08" db="EMBL/GenBank/DDBJ databases">
        <authorList>
            <person name="Kucharzyk K."/>
            <person name="Murdoch R.W."/>
            <person name="Higgins S."/>
            <person name="Loffler F."/>
        </authorList>
    </citation>
    <scope>NUCLEOTIDE SEQUENCE</scope>
</reference>
<dbReference type="Pfam" id="PF01979">
    <property type="entry name" value="Amidohydro_1"/>
    <property type="match status" value="1"/>
</dbReference>
<feature type="domain" description="Amidohydrolase-related" evidence="4">
    <location>
        <begin position="53"/>
        <end position="427"/>
    </location>
</feature>
<gene>
    <name evidence="5" type="primary">pyrC_22</name>
    <name evidence="5" type="ORF">SDC9_72371</name>
</gene>
<protein>
    <submittedName>
        <fullName evidence="5">Dihydroorotase</fullName>
        <ecNumber evidence="5">3.5.2.3</ecNumber>
    </submittedName>
</protein>
<evidence type="ECO:0000256" key="3">
    <source>
        <dbReference type="ARBA" id="ARBA00022801"/>
    </source>
</evidence>
<dbReference type="GO" id="GO:0006145">
    <property type="term" value="P:purine nucleobase catabolic process"/>
    <property type="evidence" value="ECO:0007669"/>
    <property type="project" value="TreeGrafter"/>
</dbReference>
<sequence length="448" mass="49623">MEAYHIFNARIVNESRIFEGEVFISGGLIKKINEGKTSGTPAGHVPIDAKGKYLLPGVIDDQVHFRQPGMEEKATIYTESRAAVAGGVTSYMEMPNTKPPTLTQDLLEAKYKIASKDSLANYSFYMGVSNDNLEEVLKTPLDTVCGVKIFLGSSTGNLLVDNTKTIEKLFAETPHIIAAHCEDEETIKRNTESFKNFFGDEVSAAVHPAIRSAEACYISSSYAVALARKKKTRLHVFHVSTAKELELFDAGMPLEKKRITAEVCVHHLWFTNDFYRTHDNLVKWNPAIKTAEDRKGLRDGLKAGLLDVVATDHAPHLLSEKMKPYFEAPSGGPMVQHSLQAMIAMSESGLWSLADVVNYMCHKPAILFNVAKRGFIREGYYADLVLVDTSKKYKITKSNILYKCGWSPLEGETLPATIAKTFVNGHLAWDNGKVVGTKVGKRLGFERG</sequence>
<dbReference type="InterPro" id="IPR002195">
    <property type="entry name" value="Dihydroorotase_CS"/>
</dbReference>
<evidence type="ECO:0000313" key="5">
    <source>
        <dbReference type="EMBL" id="MPM25871.1"/>
    </source>
</evidence>
<organism evidence="5">
    <name type="scientific">bioreactor metagenome</name>
    <dbReference type="NCBI Taxonomy" id="1076179"/>
    <lineage>
        <taxon>unclassified sequences</taxon>
        <taxon>metagenomes</taxon>
        <taxon>ecological metagenomes</taxon>
    </lineage>
</organism>
<dbReference type="InterPro" id="IPR011059">
    <property type="entry name" value="Metal-dep_hydrolase_composite"/>
</dbReference>
<dbReference type="PROSITE" id="PS00483">
    <property type="entry name" value="DIHYDROOROTASE_2"/>
    <property type="match status" value="1"/>
</dbReference>
<name>A0A644YDB2_9ZZZZ</name>
<dbReference type="Gene3D" id="2.30.40.10">
    <property type="entry name" value="Urease, subunit C, domain 1"/>
    <property type="match status" value="1"/>
</dbReference>
<dbReference type="PANTHER" id="PTHR43668:SF4">
    <property type="entry name" value="ALLANTOINASE"/>
    <property type="match status" value="1"/>
</dbReference>
<dbReference type="GO" id="GO:0004038">
    <property type="term" value="F:allantoinase activity"/>
    <property type="evidence" value="ECO:0007669"/>
    <property type="project" value="TreeGrafter"/>
</dbReference>
<dbReference type="EC" id="3.5.2.3" evidence="5"/>
<dbReference type="PANTHER" id="PTHR43668">
    <property type="entry name" value="ALLANTOINASE"/>
    <property type="match status" value="1"/>
</dbReference>
<keyword evidence="3 5" id="KW-0378">Hydrolase</keyword>
<dbReference type="InterPro" id="IPR032466">
    <property type="entry name" value="Metal_Hydrolase"/>
</dbReference>
<dbReference type="SUPFAM" id="SSF51338">
    <property type="entry name" value="Composite domain of metallo-dependent hydrolases"/>
    <property type="match status" value="1"/>
</dbReference>
<dbReference type="NCBIfam" id="NF006688">
    <property type="entry name" value="PRK09236.1"/>
    <property type="match status" value="1"/>
</dbReference>
<keyword evidence="2" id="KW-0479">Metal-binding</keyword>
<dbReference type="GO" id="GO:0046872">
    <property type="term" value="F:metal ion binding"/>
    <property type="evidence" value="ECO:0007669"/>
    <property type="project" value="UniProtKB-KW"/>
</dbReference>
<dbReference type="InterPro" id="IPR006680">
    <property type="entry name" value="Amidohydro-rel"/>
</dbReference>
<dbReference type="EMBL" id="VSSQ01004597">
    <property type="protein sequence ID" value="MPM25871.1"/>
    <property type="molecule type" value="Genomic_DNA"/>
</dbReference>
<dbReference type="InterPro" id="IPR050138">
    <property type="entry name" value="DHOase/Allantoinase_Hydrolase"/>
</dbReference>
<dbReference type="AlphaFoldDB" id="A0A644YDB2"/>
<dbReference type="GO" id="GO:0005737">
    <property type="term" value="C:cytoplasm"/>
    <property type="evidence" value="ECO:0007669"/>
    <property type="project" value="TreeGrafter"/>
</dbReference>
<dbReference type="Gene3D" id="3.20.20.140">
    <property type="entry name" value="Metal-dependent hydrolases"/>
    <property type="match status" value="1"/>
</dbReference>
<dbReference type="SUPFAM" id="SSF51556">
    <property type="entry name" value="Metallo-dependent hydrolases"/>
    <property type="match status" value="1"/>
</dbReference>
<accession>A0A644YDB2</accession>
<evidence type="ECO:0000256" key="1">
    <source>
        <dbReference type="ARBA" id="ARBA00001947"/>
    </source>
</evidence>